<evidence type="ECO:0000259" key="9">
    <source>
        <dbReference type="PROSITE" id="PS50977"/>
    </source>
</evidence>
<dbReference type="SUPFAM" id="SSF46689">
    <property type="entry name" value="Homeodomain-like"/>
    <property type="match status" value="1"/>
</dbReference>
<dbReference type="PROSITE" id="PS50977">
    <property type="entry name" value="HTH_TETR_2"/>
    <property type="match status" value="1"/>
</dbReference>
<dbReference type="InterPro" id="IPR009057">
    <property type="entry name" value="Homeodomain-like_sf"/>
</dbReference>
<dbReference type="KEGG" id="hadh:FRZ61_17510"/>
<evidence type="ECO:0000313" key="11">
    <source>
        <dbReference type="Proteomes" id="UP000325797"/>
    </source>
</evidence>
<dbReference type="GO" id="GO:0019285">
    <property type="term" value="P:glycine betaine biosynthetic process from choline"/>
    <property type="evidence" value="ECO:0007669"/>
    <property type="project" value="UniProtKB-UniRule"/>
</dbReference>
<comment type="pathway">
    <text evidence="1 7">Amine and polyamine biosynthesis; betaine biosynthesis via choline pathway [regulation].</text>
</comment>
<evidence type="ECO:0000256" key="3">
    <source>
        <dbReference type="ARBA" id="ARBA00023015"/>
    </source>
</evidence>
<evidence type="ECO:0000256" key="4">
    <source>
        <dbReference type="ARBA" id="ARBA00023125"/>
    </source>
</evidence>
<dbReference type="HAMAP" id="MF_00768">
    <property type="entry name" value="HTH_type_BetI"/>
    <property type="match status" value="1"/>
</dbReference>
<dbReference type="GO" id="GO:0045892">
    <property type="term" value="P:negative regulation of DNA-templated transcription"/>
    <property type="evidence" value="ECO:0007669"/>
    <property type="project" value="UniProtKB-UniRule"/>
</dbReference>
<dbReference type="AlphaFoldDB" id="A0A5J6MVY3"/>
<dbReference type="InterPro" id="IPR050109">
    <property type="entry name" value="HTH-type_TetR-like_transc_reg"/>
</dbReference>
<sequence>MKTSIEKIRRQDLVRAAYRTFLEHGLNGMTMARIGERAGMSHGIVNYYFKSKDELLDAVVRHANCLIMQDVAARLRRSQTPRERLSAIIEGNFRAELFDRETANAWTSFYAAVPARHEFERLQSAVYRRLRSNLLYDLTRLVDRPRAEEIALGVSVWIDGLWLRRAMDREGLSAEQAIQAVNRYIDQCLAAGAPDARKASTKKKQKTPGR</sequence>
<evidence type="ECO:0000256" key="7">
    <source>
        <dbReference type="HAMAP-Rule" id="MF_00768"/>
    </source>
</evidence>
<dbReference type="RefSeq" id="WP_191909362.1">
    <property type="nucleotide sequence ID" value="NZ_CP042582.1"/>
</dbReference>
<dbReference type="Gene3D" id="1.10.357.10">
    <property type="entry name" value="Tetracycline Repressor, domain 2"/>
    <property type="match status" value="1"/>
</dbReference>
<evidence type="ECO:0000256" key="1">
    <source>
        <dbReference type="ARBA" id="ARBA00004719"/>
    </source>
</evidence>
<evidence type="ECO:0000313" key="10">
    <source>
        <dbReference type="EMBL" id="QEX21822.1"/>
    </source>
</evidence>
<reference evidence="10 11" key="1">
    <citation type="submission" date="2019-08" db="EMBL/GenBank/DDBJ databases">
        <title>Hyperibacter terrae gen. nov., sp. nov. and Hyperibacter viscosus sp. nov., two new members in the family Rhodospirillaceae isolated from the rhizosphere of Hypericum perforatum.</title>
        <authorList>
            <person name="Noviana Z."/>
        </authorList>
    </citation>
    <scope>NUCLEOTIDE SEQUENCE [LARGE SCALE GENOMIC DNA]</scope>
    <source>
        <strain evidence="10 11">R5959</strain>
    </source>
</reference>
<keyword evidence="4 7" id="KW-0238">DNA-binding</keyword>
<dbReference type="EMBL" id="CP042582">
    <property type="protein sequence ID" value="QEX21822.1"/>
    <property type="molecule type" value="Genomic_DNA"/>
</dbReference>
<dbReference type="Proteomes" id="UP000325797">
    <property type="component" value="Chromosome"/>
</dbReference>
<dbReference type="SUPFAM" id="SSF48498">
    <property type="entry name" value="Tetracyclin repressor-like, C-terminal domain"/>
    <property type="match status" value="1"/>
</dbReference>
<evidence type="ECO:0000256" key="2">
    <source>
        <dbReference type="ARBA" id="ARBA00022491"/>
    </source>
</evidence>
<keyword evidence="2 7" id="KW-0678">Repressor</keyword>
<dbReference type="PANTHER" id="PTHR30055">
    <property type="entry name" value="HTH-TYPE TRANSCRIPTIONAL REGULATOR RUTR"/>
    <property type="match status" value="1"/>
</dbReference>
<keyword evidence="3 7" id="KW-0805">Transcription regulation</keyword>
<organism evidence="10 11">
    <name type="scientific">Hypericibacter adhaerens</name>
    <dbReference type="NCBI Taxonomy" id="2602016"/>
    <lineage>
        <taxon>Bacteria</taxon>
        <taxon>Pseudomonadati</taxon>
        <taxon>Pseudomonadota</taxon>
        <taxon>Alphaproteobacteria</taxon>
        <taxon>Rhodospirillales</taxon>
        <taxon>Dongiaceae</taxon>
        <taxon>Hypericibacter</taxon>
    </lineage>
</organism>
<feature type="domain" description="HTH tetR-type" evidence="9">
    <location>
        <begin position="7"/>
        <end position="67"/>
    </location>
</feature>
<dbReference type="UniPathway" id="UPA00529"/>
<comment type="function">
    <text evidence="6">Repressor involved in the biosynthesis of the osmoprotectant glycine betaine. It represses transcription of the choline transporter BetT and the genes of BetAB involved in the synthesis of glycine betaine.</text>
</comment>
<keyword evidence="5 7" id="KW-0804">Transcription</keyword>
<evidence type="ECO:0000256" key="6">
    <source>
        <dbReference type="ARBA" id="ARBA00024936"/>
    </source>
</evidence>
<dbReference type="Pfam" id="PF00440">
    <property type="entry name" value="TetR_N"/>
    <property type="match status" value="1"/>
</dbReference>
<dbReference type="PANTHER" id="PTHR30055:SF234">
    <property type="entry name" value="HTH-TYPE TRANSCRIPTIONAL REGULATOR BETI"/>
    <property type="match status" value="1"/>
</dbReference>
<dbReference type="InterPro" id="IPR017757">
    <property type="entry name" value="Tscrpt_rep_BetI"/>
</dbReference>
<name>A0A5J6MVY3_9PROT</name>
<evidence type="ECO:0000256" key="8">
    <source>
        <dbReference type="PROSITE-ProRule" id="PRU00335"/>
    </source>
</evidence>
<dbReference type="Pfam" id="PF13977">
    <property type="entry name" value="TetR_C_6"/>
    <property type="match status" value="1"/>
</dbReference>
<dbReference type="PRINTS" id="PR00455">
    <property type="entry name" value="HTHTETR"/>
</dbReference>
<keyword evidence="11" id="KW-1185">Reference proteome</keyword>
<dbReference type="InterPro" id="IPR001647">
    <property type="entry name" value="HTH_TetR"/>
</dbReference>
<proteinExistence type="inferred from homology"/>
<comment type="function">
    <text evidence="7">Repressor involved in choline regulation of the bet genes.</text>
</comment>
<dbReference type="GO" id="GO:0000976">
    <property type="term" value="F:transcription cis-regulatory region binding"/>
    <property type="evidence" value="ECO:0007669"/>
    <property type="project" value="TreeGrafter"/>
</dbReference>
<dbReference type="GO" id="GO:0003700">
    <property type="term" value="F:DNA-binding transcription factor activity"/>
    <property type="evidence" value="ECO:0007669"/>
    <property type="project" value="UniProtKB-UniRule"/>
</dbReference>
<dbReference type="InterPro" id="IPR036271">
    <property type="entry name" value="Tet_transcr_reg_TetR-rel_C_sf"/>
</dbReference>
<dbReference type="InterPro" id="IPR039538">
    <property type="entry name" value="BetI_C"/>
</dbReference>
<feature type="DNA-binding region" description="H-T-H motif" evidence="7 8">
    <location>
        <begin position="30"/>
        <end position="49"/>
    </location>
</feature>
<dbReference type="NCBIfam" id="NF001978">
    <property type="entry name" value="PRK00767.1"/>
    <property type="match status" value="1"/>
</dbReference>
<accession>A0A5J6MVY3</accession>
<evidence type="ECO:0000256" key="5">
    <source>
        <dbReference type="ARBA" id="ARBA00023163"/>
    </source>
</evidence>
<gene>
    <name evidence="7" type="primary">betI</name>
    <name evidence="10" type="ORF">FRZ61_17510</name>
</gene>
<protein>
    <recommendedName>
        <fullName evidence="7">HTH-type transcriptional regulator BetI</fullName>
    </recommendedName>
</protein>